<comment type="similarity">
    <text evidence="1">Belongs to the HMG-CoA lyase family.</text>
</comment>
<evidence type="ECO:0000313" key="8">
    <source>
        <dbReference type="Proteomes" id="UP001073227"/>
    </source>
</evidence>
<reference evidence="7" key="1">
    <citation type="submission" date="2022-10" db="EMBL/GenBank/DDBJ databases">
        <title>Hoeflea sp. G2-23, isolated from marine algae.</title>
        <authorList>
            <person name="Kristyanto S."/>
            <person name="Kim J.M."/>
            <person name="Jeon C.O."/>
        </authorList>
    </citation>
    <scope>NUCLEOTIDE SEQUENCE</scope>
    <source>
        <strain evidence="7">G2-23</strain>
    </source>
</reference>
<dbReference type="InterPro" id="IPR002034">
    <property type="entry name" value="AIPM/Hcit_synth_CS"/>
</dbReference>
<keyword evidence="3" id="KW-0479">Metal-binding</keyword>
<dbReference type="EMBL" id="JAOVZR010000001">
    <property type="protein sequence ID" value="MCY0146914.1"/>
    <property type="molecule type" value="Genomic_DNA"/>
</dbReference>
<sequence>MDRIEITEVGLRDGLQSEKPFFATADKVDLGNRLIAVGLRRLEATSFVSPRAVPQLADAEAVIAGINPADGLVLEALVPNERGAARATATNVNVWVAFASASESHSLANSNANVDTALERIKPLVELAKSAGAELYGSVAVAYDCPFEGQVGTAQVLKLAKAYHAMGVRVLKLGDTIGSASPRRVRELVTSLNAELPDMQLILHFHDTRGMGLANVMAGLEAGVSRYESAIGGLGGCPFAPGASGNISTEDLVHLLHLEGLSTGIDLSALIAVGKSIETKLGRPLPARLLRSEPVGTLYDLNAAVRASG</sequence>
<dbReference type="PROSITE" id="PS00815">
    <property type="entry name" value="AIPM_HOMOCIT_SYNTH_1"/>
    <property type="match status" value="1"/>
</dbReference>
<dbReference type="SUPFAM" id="SSF51569">
    <property type="entry name" value="Aldolase"/>
    <property type="match status" value="1"/>
</dbReference>
<feature type="domain" description="Pyruvate carboxyltransferase" evidence="6">
    <location>
        <begin position="4"/>
        <end position="271"/>
    </location>
</feature>
<dbReference type="InterPro" id="IPR043594">
    <property type="entry name" value="HMGL"/>
</dbReference>
<accession>A0ABT3Z697</accession>
<dbReference type="PROSITE" id="PS50991">
    <property type="entry name" value="PYR_CT"/>
    <property type="match status" value="1"/>
</dbReference>
<evidence type="ECO:0000256" key="2">
    <source>
        <dbReference type="ARBA" id="ARBA00022679"/>
    </source>
</evidence>
<keyword evidence="4 7" id="KW-0456">Lyase</keyword>
<organism evidence="7 8">
    <name type="scientific">Hoeflea algicola</name>
    <dbReference type="NCBI Taxonomy" id="2983763"/>
    <lineage>
        <taxon>Bacteria</taxon>
        <taxon>Pseudomonadati</taxon>
        <taxon>Pseudomonadota</taxon>
        <taxon>Alphaproteobacteria</taxon>
        <taxon>Hyphomicrobiales</taxon>
        <taxon>Rhizobiaceae</taxon>
        <taxon>Hoeflea</taxon>
    </lineage>
</organism>
<evidence type="ECO:0000313" key="7">
    <source>
        <dbReference type="EMBL" id="MCY0146914.1"/>
    </source>
</evidence>
<evidence type="ECO:0000259" key="6">
    <source>
        <dbReference type="PROSITE" id="PS50991"/>
    </source>
</evidence>
<dbReference type="CDD" id="cd07938">
    <property type="entry name" value="DRE_TIM_HMGL"/>
    <property type="match status" value="1"/>
</dbReference>
<evidence type="ECO:0000256" key="4">
    <source>
        <dbReference type="ARBA" id="ARBA00023239"/>
    </source>
</evidence>
<comment type="similarity">
    <text evidence="5">Belongs to the alpha-IPM synthase/homocitrate synthase family.</text>
</comment>
<gene>
    <name evidence="7" type="ORF">OEG84_04075</name>
</gene>
<evidence type="ECO:0000256" key="5">
    <source>
        <dbReference type="RuleBase" id="RU003523"/>
    </source>
</evidence>
<proteinExistence type="inferred from homology"/>
<dbReference type="NCBIfam" id="NF004283">
    <property type="entry name" value="PRK05692.1"/>
    <property type="match status" value="1"/>
</dbReference>
<name>A0ABT3Z697_9HYPH</name>
<evidence type="ECO:0000256" key="1">
    <source>
        <dbReference type="ARBA" id="ARBA00009405"/>
    </source>
</evidence>
<keyword evidence="8" id="KW-1185">Reference proteome</keyword>
<protein>
    <submittedName>
        <fullName evidence="7">Hydroxymethylglutaryl-CoA lyase</fullName>
    </submittedName>
</protein>
<dbReference type="PANTHER" id="PTHR42738">
    <property type="entry name" value="HYDROXYMETHYLGLUTARYL-COA LYASE"/>
    <property type="match status" value="1"/>
</dbReference>
<dbReference type="RefSeq" id="WP_267652550.1">
    <property type="nucleotide sequence ID" value="NZ_JAOVZR010000001.1"/>
</dbReference>
<comment type="caution">
    <text evidence="7">The sequence shown here is derived from an EMBL/GenBank/DDBJ whole genome shotgun (WGS) entry which is preliminary data.</text>
</comment>
<dbReference type="Proteomes" id="UP001073227">
    <property type="component" value="Unassembled WGS sequence"/>
</dbReference>
<dbReference type="PANTHER" id="PTHR42738:SF7">
    <property type="entry name" value="HYDROXYMETHYLGLUTARYL-COA LYASE"/>
    <property type="match status" value="1"/>
</dbReference>
<dbReference type="GO" id="GO:0016829">
    <property type="term" value="F:lyase activity"/>
    <property type="evidence" value="ECO:0007669"/>
    <property type="project" value="UniProtKB-KW"/>
</dbReference>
<dbReference type="InterPro" id="IPR000891">
    <property type="entry name" value="PYR_CT"/>
</dbReference>
<dbReference type="InterPro" id="IPR013785">
    <property type="entry name" value="Aldolase_TIM"/>
</dbReference>
<dbReference type="Pfam" id="PF00682">
    <property type="entry name" value="HMGL-like"/>
    <property type="match status" value="1"/>
</dbReference>
<keyword evidence="2 5" id="KW-0808">Transferase</keyword>
<dbReference type="Gene3D" id="3.20.20.70">
    <property type="entry name" value="Aldolase class I"/>
    <property type="match status" value="1"/>
</dbReference>
<evidence type="ECO:0000256" key="3">
    <source>
        <dbReference type="ARBA" id="ARBA00022723"/>
    </source>
</evidence>